<keyword evidence="10" id="KW-1185">Reference proteome</keyword>
<proteinExistence type="inferred from homology"/>
<evidence type="ECO:0000256" key="3">
    <source>
        <dbReference type="ARBA" id="ARBA00022448"/>
    </source>
</evidence>
<reference evidence="9 10" key="1">
    <citation type="submission" date="2018-07" db="EMBL/GenBank/DDBJ databases">
        <title>Genomic Encyclopedia of Type Strains, Phase III (KMG-III): the genomes of soil and plant-associated and newly described type strains.</title>
        <authorList>
            <person name="Whitman W."/>
        </authorList>
    </citation>
    <scope>NUCLEOTIDE SEQUENCE [LARGE SCALE GENOMIC DNA]</scope>
    <source>
        <strain evidence="9 10">CECT 8488</strain>
    </source>
</reference>
<feature type="transmembrane region" description="Helical" evidence="8">
    <location>
        <begin position="26"/>
        <end position="47"/>
    </location>
</feature>
<protein>
    <submittedName>
        <fullName evidence="9">4-azaleucine resistance transporter AzlC</fullName>
    </submittedName>
</protein>
<feature type="transmembrane region" description="Helical" evidence="8">
    <location>
        <begin position="139"/>
        <end position="159"/>
    </location>
</feature>
<feature type="transmembrane region" description="Helical" evidence="8">
    <location>
        <begin position="171"/>
        <end position="190"/>
    </location>
</feature>
<evidence type="ECO:0000256" key="1">
    <source>
        <dbReference type="ARBA" id="ARBA00004651"/>
    </source>
</evidence>
<evidence type="ECO:0000313" key="9">
    <source>
        <dbReference type="EMBL" id="RED49688.1"/>
    </source>
</evidence>
<gene>
    <name evidence="9" type="ORF">DFP90_10559</name>
</gene>
<comment type="subcellular location">
    <subcellularLocation>
        <location evidence="1">Cell membrane</location>
        <topology evidence="1">Multi-pass membrane protein</topology>
    </subcellularLocation>
</comment>
<dbReference type="GO" id="GO:1903785">
    <property type="term" value="P:L-valine transmembrane transport"/>
    <property type="evidence" value="ECO:0007669"/>
    <property type="project" value="TreeGrafter"/>
</dbReference>
<sequence length="241" mass="25996">MQETSIAADMKTMDAESSFLKGFFDMIPLTVGAAPFGLMVGALAAGAGLDQWDIMAMSGLVYAGASQFTALGIWATPVPILTIIGVTLLVNLRHVLMGAALGPRIRHLPAWCRWSFLYVMSDESWATAIKHSAKKPLTAAYVMGVILPFYLNWILFSVLGVKFGHLVEDPAVYGFDFVFTAVFTTLVMGFWKGSHSAPPIVASVFTAVLAHHFLPGVWYIFLGGLAGVIAGAVFYREEQAA</sequence>
<keyword evidence="7 8" id="KW-0472">Membrane</keyword>
<evidence type="ECO:0000256" key="7">
    <source>
        <dbReference type="ARBA" id="ARBA00023136"/>
    </source>
</evidence>
<dbReference type="GO" id="GO:0005886">
    <property type="term" value="C:plasma membrane"/>
    <property type="evidence" value="ECO:0007669"/>
    <property type="project" value="UniProtKB-SubCell"/>
</dbReference>
<dbReference type="Pfam" id="PF03591">
    <property type="entry name" value="AzlC"/>
    <property type="match status" value="1"/>
</dbReference>
<keyword evidence="3" id="KW-0813">Transport</keyword>
<keyword evidence="5 8" id="KW-0812">Transmembrane</keyword>
<feature type="transmembrane region" description="Helical" evidence="8">
    <location>
        <begin position="80"/>
        <end position="101"/>
    </location>
</feature>
<accession>A0A3D9HJP5</accession>
<keyword evidence="4" id="KW-1003">Cell membrane</keyword>
<comment type="caution">
    <text evidence="9">The sequence shown here is derived from an EMBL/GenBank/DDBJ whole genome shotgun (WGS) entry which is preliminary data.</text>
</comment>
<dbReference type="OrthoDB" id="9803444at2"/>
<dbReference type="AlphaFoldDB" id="A0A3D9HJP5"/>
<dbReference type="PANTHER" id="PTHR34979:SF1">
    <property type="entry name" value="INNER MEMBRANE PROTEIN YGAZ"/>
    <property type="match status" value="1"/>
</dbReference>
<dbReference type="Proteomes" id="UP000256845">
    <property type="component" value="Unassembled WGS sequence"/>
</dbReference>
<evidence type="ECO:0000256" key="4">
    <source>
        <dbReference type="ARBA" id="ARBA00022475"/>
    </source>
</evidence>
<dbReference type="EMBL" id="QRDW01000005">
    <property type="protein sequence ID" value="RED49688.1"/>
    <property type="molecule type" value="Genomic_DNA"/>
</dbReference>
<evidence type="ECO:0000256" key="8">
    <source>
        <dbReference type="SAM" id="Phobius"/>
    </source>
</evidence>
<organism evidence="9 10">
    <name type="scientific">Aestuariispira insulae</name>
    <dbReference type="NCBI Taxonomy" id="1461337"/>
    <lineage>
        <taxon>Bacteria</taxon>
        <taxon>Pseudomonadati</taxon>
        <taxon>Pseudomonadota</taxon>
        <taxon>Alphaproteobacteria</taxon>
        <taxon>Rhodospirillales</taxon>
        <taxon>Kiloniellaceae</taxon>
        <taxon>Aestuariispira</taxon>
    </lineage>
</organism>
<dbReference type="PANTHER" id="PTHR34979">
    <property type="entry name" value="INNER MEMBRANE PROTEIN YGAZ"/>
    <property type="match status" value="1"/>
</dbReference>
<name>A0A3D9HJP5_9PROT</name>
<comment type="similarity">
    <text evidence="2">Belongs to the AzlC family.</text>
</comment>
<keyword evidence="6 8" id="KW-1133">Transmembrane helix</keyword>
<evidence type="ECO:0000256" key="6">
    <source>
        <dbReference type="ARBA" id="ARBA00022989"/>
    </source>
</evidence>
<dbReference type="RefSeq" id="WP_115936948.1">
    <property type="nucleotide sequence ID" value="NZ_QRDW01000005.1"/>
</dbReference>
<evidence type="ECO:0000313" key="10">
    <source>
        <dbReference type="Proteomes" id="UP000256845"/>
    </source>
</evidence>
<feature type="transmembrane region" description="Helical" evidence="8">
    <location>
        <begin position="219"/>
        <end position="235"/>
    </location>
</feature>
<dbReference type="InterPro" id="IPR011606">
    <property type="entry name" value="Brnchd-chn_aa_trnsp_permease"/>
</dbReference>
<evidence type="ECO:0000256" key="2">
    <source>
        <dbReference type="ARBA" id="ARBA00010735"/>
    </source>
</evidence>
<evidence type="ECO:0000256" key="5">
    <source>
        <dbReference type="ARBA" id="ARBA00022692"/>
    </source>
</evidence>